<dbReference type="Gene3D" id="3.40.1170.60">
    <property type="match status" value="1"/>
</dbReference>
<evidence type="ECO:0000259" key="11">
    <source>
        <dbReference type="PROSITE" id="PS50173"/>
    </source>
</evidence>
<evidence type="ECO:0000313" key="14">
    <source>
        <dbReference type="RefSeq" id="XP_065655523.1"/>
    </source>
</evidence>
<keyword evidence="8" id="KW-0539">Nucleus</keyword>
<dbReference type="Pfam" id="PF21704">
    <property type="entry name" value="POLH-Rev1_HhH"/>
    <property type="match status" value="1"/>
</dbReference>
<protein>
    <recommendedName>
        <fullName evidence="9">DNA polymerase eta</fullName>
    </recommendedName>
</protein>
<evidence type="ECO:0000256" key="3">
    <source>
        <dbReference type="ARBA" id="ARBA00022723"/>
    </source>
</evidence>
<dbReference type="InterPro" id="IPR052230">
    <property type="entry name" value="DNA_polymerase_eta"/>
</dbReference>
<dbReference type="PIRSF" id="PIRSF036603">
    <property type="entry name" value="DPol_eta"/>
    <property type="match status" value="1"/>
</dbReference>
<comment type="subcellular location">
    <subcellularLocation>
        <location evidence="1">Nucleus</location>
    </subcellularLocation>
</comment>
<dbReference type="InterPro" id="IPR043128">
    <property type="entry name" value="Rev_trsase/Diguanyl_cyclase"/>
</dbReference>
<dbReference type="SUPFAM" id="SSF100879">
    <property type="entry name" value="Lesion bypass DNA polymerase (Y-family), little finger domain"/>
    <property type="match status" value="1"/>
</dbReference>
<feature type="region of interest" description="Disordered" evidence="10">
    <location>
        <begin position="691"/>
        <end position="710"/>
    </location>
</feature>
<dbReference type="InterPro" id="IPR036775">
    <property type="entry name" value="DNA_pol_Y-fam_lit_finger_sf"/>
</dbReference>
<dbReference type="PROSITE" id="PS50173">
    <property type="entry name" value="UMUC"/>
    <property type="match status" value="1"/>
</dbReference>
<dbReference type="InterPro" id="IPR017961">
    <property type="entry name" value="DNA_pol_Y-fam_little_finger"/>
</dbReference>
<evidence type="ECO:0000256" key="5">
    <source>
        <dbReference type="ARBA" id="ARBA00022771"/>
    </source>
</evidence>
<feature type="domain" description="UBZ3-type" evidence="12">
    <location>
        <begin position="751"/>
        <end position="785"/>
    </location>
</feature>
<accession>A0ABM4C1U7</accession>
<organism evidence="13 14">
    <name type="scientific">Hydra vulgaris</name>
    <name type="common">Hydra</name>
    <name type="synonym">Hydra attenuata</name>
    <dbReference type="NCBI Taxonomy" id="6087"/>
    <lineage>
        <taxon>Eukaryota</taxon>
        <taxon>Metazoa</taxon>
        <taxon>Cnidaria</taxon>
        <taxon>Hydrozoa</taxon>
        <taxon>Hydroidolina</taxon>
        <taxon>Anthoathecata</taxon>
        <taxon>Aplanulata</taxon>
        <taxon>Hydridae</taxon>
        <taxon>Hydra</taxon>
    </lineage>
</organism>
<dbReference type="InterPro" id="IPR043502">
    <property type="entry name" value="DNA/RNA_pol_sf"/>
</dbReference>
<dbReference type="Gene3D" id="1.10.150.20">
    <property type="entry name" value="5' to 3' exonuclease, C-terminal subdomain"/>
    <property type="match status" value="1"/>
</dbReference>
<evidence type="ECO:0000256" key="8">
    <source>
        <dbReference type="ARBA" id="ARBA00023242"/>
    </source>
</evidence>
<dbReference type="Gene3D" id="3.30.1490.100">
    <property type="entry name" value="DNA polymerase, Y-family, little finger domain"/>
    <property type="match status" value="1"/>
</dbReference>
<keyword evidence="3" id="KW-0479">Metal-binding</keyword>
<keyword evidence="7" id="KW-0234">DNA repair</keyword>
<dbReference type="InterPro" id="IPR041298">
    <property type="entry name" value="UBZ3"/>
</dbReference>
<dbReference type="Pfam" id="PF11799">
    <property type="entry name" value="IMS_C"/>
    <property type="match status" value="1"/>
</dbReference>
<evidence type="ECO:0000256" key="10">
    <source>
        <dbReference type="SAM" id="MobiDB-lite"/>
    </source>
</evidence>
<dbReference type="Pfam" id="PF00817">
    <property type="entry name" value="IMS"/>
    <property type="match status" value="1"/>
</dbReference>
<dbReference type="InterPro" id="IPR001126">
    <property type="entry name" value="UmuC"/>
</dbReference>
<evidence type="ECO:0000256" key="9">
    <source>
        <dbReference type="ARBA" id="ARBA00044975"/>
    </source>
</evidence>
<dbReference type="RefSeq" id="XP_065655524.1">
    <property type="nucleotide sequence ID" value="XM_065799452.1"/>
</dbReference>
<sequence length="819" mass="92701">MSSHGKNRVVLLVDMDCFYVQVVQRKNPELIGKPCAVVQYNAWKGGGIIAVGYEARKFGVTRQMRGDEAKEKCPDIHLVPVPENRGKADLTQFREAGAEVIEILSGFADCLERASVDEAYMDLTELINREFCNYDIEEVALNTFQNTNIVGIDNMATGLTNTQDILKCDLYKQWHKVLQCSEENLKLAIGAIIADKMRKEVKEKLGFTCSAGIGHNKMLAKIVAGFHKPDQQTLVLPDNVAEMFQSTKMRKIRSLGGKLGKQLAETFNVEYMSDLLKISSHDLEKVIGKKSGDLVYGLCRGIDYEPVRPRQLPKSVGCSKNFNGKLTLSTTADVYKWLRSLSEEVYERLEKEKVLNQRFASLITVGCVNIFKISQSRRCSQVKNTINDITDESFRALSEFNQSTNETDWYPPIINLHLTATKFQTMVSANKSIDTYMTHAFTGAVDDLIKINLPTVKPKNKLKSNISNFFSVADRSESNKPSSDEKQFLINNMKTPSVKLKDTKQSEYWNKFLTSRKSNEMILDKCSEEHIYSLNNGKQNGLTELNHDSTNTIHGLTEQKRGLSEPKLKSAEAILSSEKSKHGSTQLKYELKHSAKKSFFESAPNSFNLKNNLNDSFNASDLVNVDSITPAKIVNGRSTANSFTDHLFREQKSDFSNDVKSNLLHSDSITKSLSFFSKFCQSATDVQSEATHGQKEISSQKNDLSKNNIYSDSETYKNERKKTFDTSFQANKSLQVAKAESGITEENNSVSVDDIMVCEKCEKQVIAWNLPEHMDFHYAKEIQDSFRNNFLNLYKRKEFNEPPKKKLKQDIQNFFSCKK</sequence>
<dbReference type="RefSeq" id="XP_065655523.1">
    <property type="nucleotide sequence ID" value="XM_065799451.1"/>
</dbReference>
<dbReference type="PROSITE" id="PS51907">
    <property type="entry name" value="ZF_UBZ3"/>
    <property type="match status" value="1"/>
</dbReference>
<keyword evidence="6" id="KW-0862">Zinc</keyword>
<proteinExistence type="predicted"/>
<evidence type="ECO:0000256" key="6">
    <source>
        <dbReference type="ARBA" id="ARBA00022833"/>
    </source>
</evidence>
<evidence type="ECO:0000256" key="4">
    <source>
        <dbReference type="ARBA" id="ARBA00022763"/>
    </source>
</evidence>
<evidence type="ECO:0000256" key="7">
    <source>
        <dbReference type="ARBA" id="ARBA00023204"/>
    </source>
</evidence>
<evidence type="ECO:0000256" key="2">
    <source>
        <dbReference type="ARBA" id="ARBA00022679"/>
    </source>
</evidence>
<evidence type="ECO:0000313" key="15">
    <source>
        <dbReference type="RefSeq" id="XP_065655524.1"/>
    </source>
</evidence>
<keyword evidence="4" id="KW-0227">DNA damage</keyword>
<dbReference type="SUPFAM" id="SSF56672">
    <property type="entry name" value="DNA/RNA polymerases"/>
    <property type="match status" value="1"/>
</dbReference>
<feature type="domain" description="UmuC" evidence="11">
    <location>
        <begin position="10"/>
        <end position="256"/>
    </location>
</feature>
<gene>
    <name evidence="14 15" type="primary">LOC101236651</name>
</gene>
<dbReference type="GeneID" id="101236651"/>
<keyword evidence="5" id="KW-0863">Zinc-finger</keyword>
<reference evidence="14 15" key="1">
    <citation type="submission" date="2025-05" db="UniProtKB">
        <authorList>
            <consortium name="RefSeq"/>
        </authorList>
    </citation>
    <scope>IDENTIFICATION</scope>
</reference>
<keyword evidence="13" id="KW-1185">Reference proteome</keyword>
<name>A0ABM4C1U7_HYDVU</name>
<evidence type="ECO:0000256" key="1">
    <source>
        <dbReference type="ARBA" id="ARBA00004123"/>
    </source>
</evidence>
<dbReference type="Proteomes" id="UP001652625">
    <property type="component" value="Chromosome 06"/>
</dbReference>
<keyword evidence="2" id="KW-0808">Transferase</keyword>
<dbReference type="PANTHER" id="PTHR45873:SF1">
    <property type="entry name" value="DNA POLYMERASE ETA"/>
    <property type="match status" value="1"/>
</dbReference>
<evidence type="ECO:0000259" key="12">
    <source>
        <dbReference type="PROSITE" id="PS51907"/>
    </source>
</evidence>
<evidence type="ECO:0000313" key="13">
    <source>
        <dbReference type="Proteomes" id="UP001652625"/>
    </source>
</evidence>
<dbReference type="Pfam" id="PF18439">
    <property type="entry name" value="zf_UBZ"/>
    <property type="match status" value="1"/>
</dbReference>
<dbReference type="Gene3D" id="3.30.70.270">
    <property type="match status" value="1"/>
</dbReference>
<dbReference type="PANTHER" id="PTHR45873">
    <property type="entry name" value="DNA POLYMERASE ETA"/>
    <property type="match status" value="1"/>
</dbReference>